<comment type="caution">
    <text evidence="3">The sequence shown here is derived from an EMBL/GenBank/DDBJ whole genome shotgun (WGS) entry which is preliminary data.</text>
</comment>
<dbReference type="PANTHER" id="PTHR12756:SF45">
    <property type="entry name" value="CYTOSOLIC CARBOXYPEPTIDASE NNA1"/>
    <property type="match status" value="1"/>
</dbReference>
<dbReference type="Gene3D" id="3.40.630.10">
    <property type="entry name" value="Zn peptidases"/>
    <property type="match status" value="1"/>
</dbReference>
<accession>A0ABQ9E5L6</accession>
<dbReference type="Pfam" id="PF18027">
    <property type="entry name" value="Pepdidase_M14_N"/>
    <property type="match status" value="1"/>
</dbReference>
<keyword evidence="4" id="KW-1185">Reference proteome</keyword>
<name>A0ABQ9E5L6_TEGGR</name>
<dbReference type="PANTHER" id="PTHR12756">
    <property type="entry name" value="CYTOSOLIC CARBOXYPEPTIDASE"/>
    <property type="match status" value="1"/>
</dbReference>
<protein>
    <recommendedName>
        <fullName evidence="2">Cytosolic carboxypeptidase N-terminal domain-containing protein</fullName>
    </recommendedName>
</protein>
<dbReference type="EMBL" id="JARBDR010000921">
    <property type="protein sequence ID" value="KAJ8298800.1"/>
    <property type="molecule type" value="Genomic_DNA"/>
</dbReference>
<dbReference type="Proteomes" id="UP001217089">
    <property type="component" value="Unassembled WGS sequence"/>
</dbReference>
<reference evidence="3 4" key="1">
    <citation type="submission" date="2022-12" db="EMBL/GenBank/DDBJ databases">
        <title>Chromosome-level genome of Tegillarca granosa.</title>
        <authorList>
            <person name="Kim J."/>
        </authorList>
    </citation>
    <scope>NUCLEOTIDE SEQUENCE [LARGE SCALE GENOMIC DNA]</scope>
    <source>
        <strain evidence="3">Teg-2019</strain>
        <tissue evidence="3">Adductor muscle</tissue>
    </source>
</reference>
<comment type="cofactor">
    <cofactor evidence="1">
        <name>Zn(2+)</name>
        <dbReference type="ChEBI" id="CHEBI:29105"/>
    </cofactor>
</comment>
<evidence type="ECO:0000313" key="4">
    <source>
        <dbReference type="Proteomes" id="UP001217089"/>
    </source>
</evidence>
<sequence>MDSKSRNVVSDVLVKQAQYFYNKLQEELLRTTQLVYSYQDGKGMVPRLREPRNLYALAKELGPQQAARWPSDIQVLNEKVKHIRYVPPTREPFYKPTGLEKAPMVRGEENGGKVVYYYEPRSSFFIRSRVGGARSGPDKLAVDLEGPDDTTLLFESRFESGNLSKAVKVNETDYELWLRYDLYTNKHTQWFYFRVKNTRPNMTYRFTIVNFMKSDSLYNYGMRPVIYETTRGDKPFYSLTFTVQFPYAHDTDYLLECSNDPIKSKICKQRVLCRTLAGNLVYVLTITSPSQNPEDIKFKYDSCKFKVQRSKEGTGRIVMWNMGIMNSYTMEATFCGSSMGKLKGYHFSVEDYEYMGFHFCDTLLDYCDPDNTKASWLVASLGHMTSYTACPVVCNT</sequence>
<evidence type="ECO:0000256" key="1">
    <source>
        <dbReference type="ARBA" id="ARBA00001947"/>
    </source>
</evidence>
<evidence type="ECO:0000313" key="3">
    <source>
        <dbReference type="EMBL" id="KAJ8298800.1"/>
    </source>
</evidence>
<dbReference type="Gene3D" id="2.60.40.3120">
    <property type="match status" value="1"/>
</dbReference>
<dbReference type="InterPro" id="IPR040626">
    <property type="entry name" value="Pepdidase_M14_N"/>
</dbReference>
<dbReference type="InterPro" id="IPR050821">
    <property type="entry name" value="Cytosolic_carboxypeptidase"/>
</dbReference>
<evidence type="ECO:0000259" key="2">
    <source>
        <dbReference type="Pfam" id="PF18027"/>
    </source>
</evidence>
<feature type="domain" description="Cytosolic carboxypeptidase N-terminal" evidence="2">
    <location>
        <begin position="154"/>
        <end position="224"/>
    </location>
</feature>
<proteinExistence type="predicted"/>
<gene>
    <name evidence="3" type="ORF">KUTeg_022860</name>
</gene>
<organism evidence="3 4">
    <name type="scientific">Tegillarca granosa</name>
    <name type="common">Malaysian cockle</name>
    <name type="synonym">Anadara granosa</name>
    <dbReference type="NCBI Taxonomy" id="220873"/>
    <lineage>
        <taxon>Eukaryota</taxon>
        <taxon>Metazoa</taxon>
        <taxon>Spiralia</taxon>
        <taxon>Lophotrochozoa</taxon>
        <taxon>Mollusca</taxon>
        <taxon>Bivalvia</taxon>
        <taxon>Autobranchia</taxon>
        <taxon>Pteriomorphia</taxon>
        <taxon>Arcoida</taxon>
        <taxon>Arcoidea</taxon>
        <taxon>Arcidae</taxon>
        <taxon>Tegillarca</taxon>
    </lineage>
</organism>